<sequence>MPLAFRDRSISDTNVNHELYSACDQPFRVLKHIGRLQTAHLSGVDQGFLHVGIVPDDAADRRVFSGIYRFLRPCILVLLHTHLVSPSSALKTSMLRAMQISLLTHSKGWCEMRFTATFLNCRTFLPLITCCEHRDPNLRHPVGVPYASHAVEIIAPRVEGRTNCRVATTSSQAHIKRRTVPGQTDSPLRYSDVTDSRAGRPQAGDQETPDDRGRQASQLRGHQDHPTTEELRAWSINYSVACESRFKVQAGSNNALKSSHTFLVARDPRMPLLAGGIVRKRSVLLPAEFPAADNKQVIKVASEESLVSSPRRPSISPGGAIRGPAAGQTNTTLPARLSTKVAPDTVQKTTDCSPPASRLLTTSKSECFLLPTSSLLIATYCSEASRSLFPLVKRTKGILSPGPPSDHLIKRRREAKKPIAFTCQRLDIAATLMMANFDRSVICLSAMNKWRAELCRDARVRETEIPEKTRRPVASFSTMPTCENPAVTALGIKPALPRCEASSVTSIYTTAAPLMIGNILVFDLASRHKATPSGIERLSFPGRCLRCVAVKISHSSESEYKNQQNLVTLSHLNKNFLRENHEFLFIYYLQYLSMKPPQNGQLFYKFHLIALATFWLTYGTFSVFINIHCKADLPWRNRLLRRAACLGCGRFWVQFPAGFVWKSMLAANLHQKDAKVPTTVGWTPVGPSHPASRSEEPIRATLTRTPSASSLLRARSAVFPRSASQLRHAKTAVTYQQAAIDFFGWDTCGSIAIDFFAKVSIMLLWQYISHGARKHERTTCVKRPSCVMQQCFKYKCMLRQGDKLKRHSKNCKGRFSAAKKKRPVLAVGETTSNGFYLKQSAFKGNLKDYSSAEVISRRAFKTTNQALYNVDSIPGVVETLKKNKLSREEEEYMGKCSSWRLASVDCLELHMTDWQGRPAECLAVIYTPRPPPPRCAAPADDITALLVCRSWLADLLTSACMLGAIFLVKAAKNASYATRLYSSKKFETAENTCIISATSCTTFHFLDTAFETVYLYYNVNNERSTYCKAGSDLGDRHMINIVTCSLLRSVHGRVEEKERELSYMSDGGRHGNDGFPITAARHGL</sequence>
<feature type="region of interest" description="Disordered" evidence="1">
    <location>
        <begin position="165"/>
        <end position="228"/>
    </location>
</feature>
<reference evidence="2 3" key="1">
    <citation type="submission" date="2023-02" db="EMBL/GenBank/DDBJ databases">
        <title>LHISI_Scaffold_Assembly.</title>
        <authorList>
            <person name="Stuart O.P."/>
            <person name="Cleave R."/>
            <person name="Magrath M.J.L."/>
            <person name="Mikheyev A.S."/>
        </authorList>
    </citation>
    <scope>NUCLEOTIDE SEQUENCE [LARGE SCALE GENOMIC DNA]</scope>
    <source>
        <strain evidence="2">Daus_M_001</strain>
        <tissue evidence="2">Leg muscle</tissue>
    </source>
</reference>
<organism evidence="2 3">
    <name type="scientific">Dryococelus australis</name>
    <dbReference type="NCBI Taxonomy" id="614101"/>
    <lineage>
        <taxon>Eukaryota</taxon>
        <taxon>Metazoa</taxon>
        <taxon>Ecdysozoa</taxon>
        <taxon>Arthropoda</taxon>
        <taxon>Hexapoda</taxon>
        <taxon>Insecta</taxon>
        <taxon>Pterygota</taxon>
        <taxon>Neoptera</taxon>
        <taxon>Polyneoptera</taxon>
        <taxon>Phasmatodea</taxon>
        <taxon>Verophasmatodea</taxon>
        <taxon>Anareolatae</taxon>
        <taxon>Phasmatidae</taxon>
        <taxon>Eurycanthinae</taxon>
        <taxon>Dryococelus</taxon>
    </lineage>
</organism>
<name>A0ABQ9I8T5_9NEOP</name>
<evidence type="ECO:0000313" key="2">
    <source>
        <dbReference type="EMBL" id="KAJ8893085.1"/>
    </source>
</evidence>
<gene>
    <name evidence="2" type="ORF">PR048_005668</name>
</gene>
<dbReference type="EMBL" id="JARBHB010000002">
    <property type="protein sequence ID" value="KAJ8893085.1"/>
    <property type="molecule type" value="Genomic_DNA"/>
</dbReference>
<dbReference type="Proteomes" id="UP001159363">
    <property type="component" value="Chromosome 2"/>
</dbReference>
<protein>
    <submittedName>
        <fullName evidence="2">Uncharacterized protein</fullName>
    </submittedName>
</protein>
<proteinExistence type="predicted"/>
<keyword evidence="3" id="KW-1185">Reference proteome</keyword>
<feature type="region of interest" description="Disordered" evidence="1">
    <location>
        <begin position="308"/>
        <end position="331"/>
    </location>
</feature>
<evidence type="ECO:0000313" key="3">
    <source>
        <dbReference type="Proteomes" id="UP001159363"/>
    </source>
</evidence>
<comment type="caution">
    <text evidence="2">The sequence shown here is derived from an EMBL/GenBank/DDBJ whole genome shotgun (WGS) entry which is preliminary data.</text>
</comment>
<feature type="compositionally biased region" description="Low complexity" evidence="1">
    <location>
        <begin position="308"/>
        <end position="317"/>
    </location>
</feature>
<evidence type="ECO:0000256" key="1">
    <source>
        <dbReference type="SAM" id="MobiDB-lite"/>
    </source>
</evidence>
<accession>A0ABQ9I8T5</accession>